<feature type="region of interest" description="Disordered" evidence="1">
    <location>
        <begin position="79"/>
        <end position="103"/>
    </location>
</feature>
<evidence type="ECO:0000313" key="3">
    <source>
        <dbReference type="EMBL" id="AVP99091.1"/>
    </source>
</evidence>
<gene>
    <name evidence="3" type="ORF">C7S18_18805</name>
</gene>
<reference evidence="3 4" key="2">
    <citation type="submission" date="2018-03" db="EMBL/GenBank/DDBJ databases">
        <authorList>
            <person name="Keele B.F."/>
        </authorList>
    </citation>
    <scope>NUCLEOTIDE SEQUENCE [LARGE SCALE GENOMIC DNA]</scope>
    <source>
        <strain evidence="3 4">D13</strain>
    </source>
</reference>
<evidence type="ECO:0000259" key="2">
    <source>
        <dbReference type="Pfam" id="PF23536"/>
    </source>
</evidence>
<name>A0A2P1PW58_9GAMM</name>
<dbReference type="KEGG" id="xba:C7S18_18805"/>
<organism evidence="3 4">
    <name type="scientific">Ahniella affigens</name>
    <dbReference type="NCBI Taxonomy" id="2021234"/>
    <lineage>
        <taxon>Bacteria</taxon>
        <taxon>Pseudomonadati</taxon>
        <taxon>Pseudomonadota</taxon>
        <taxon>Gammaproteobacteria</taxon>
        <taxon>Lysobacterales</taxon>
        <taxon>Rhodanobacteraceae</taxon>
        <taxon>Ahniella</taxon>
    </lineage>
</organism>
<evidence type="ECO:0000256" key="1">
    <source>
        <dbReference type="SAM" id="MobiDB-lite"/>
    </source>
</evidence>
<sequence>MSRRGSRLPPTLEDTMLHRLMMISAMTLVGQVTAQTLPGLPIAPVANPTATVPMQSPAEELSLADLDRLVAAERERLASMPASGHTPTNGQPTPVPDLPPPELDVSVGKTVSIGLGVQQVSRIQSPFADLRIQHQSTASIKKQGSVVYISPADTTPFVIYLEDRHDSNRTVGLLVRPHAALPPVQVRLNLAGASLASPVIATEPVSAGHQARIRSVLRAIALDAAPSGFSAAPISDLDPPITCRIPGLHIERQNAWHGSDMTVLTARADNASAGIIVIDESACANAQVLAVAAYPDTELWPGTSTTLMVVVHGEASATAGAATIGAADHD</sequence>
<dbReference type="OrthoDB" id="5298536at2"/>
<feature type="compositionally biased region" description="Pro residues" evidence="1">
    <location>
        <begin position="93"/>
        <end position="102"/>
    </location>
</feature>
<reference evidence="3 4" key="1">
    <citation type="submission" date="2018-03" db="EMBL/GenBank/DDBJ databases">
        <title>Ahniella affigens gen. nov., sp. nov., a gammaproteobacterium isolated from sandy soil near a stream.</title>
        <authorList>
            <person name="Ko Y."/>
            <person name="Kim J.-H."/>
        </authorList>
    </citation>
    <scope>NUCLEOTIDE SEQUENCE [LARGE SCALE GENOMIC DNA]</scope>
    <source>
        <strain evidence="3 4">D13</strain>
    </source>
</reference>
<dbReference type="AlphaFoldDB" id="A0A2P1PW58"/>
<accession>A0A2P1PW58</accession>
<protein>
    <recommendedName>
        <fullName evidence="2">TraK C-terminal domain-containing protein</fullName>
    </recommendedName>
</protein>
<feature type="domain" description="TraK C-terminal" evidence="2">
    <location>
        <begin position="209"/>
        <end position="310"/>
    </location>
</feature>
<evidence type="ECO:0000313" key="4">
    <source>
        <dbReference type="Proteomes" id="UP000241074"/>
    </source>
</evidence>
<dbReference type="Proteomes" id="UP000241074">
    <property type="component" value="Chromosome"/>
</dbReference>
<dbReference type="EMBL" id="CP027860">
    <property type="protein sequence ID" value="AVP99091.1"/>
    <property type="molecule type" value="Genomic_DNA"/>
</dbReference>
<proteinExistence type="predicted"/>
<dbReference type="InterPro" id="IPR055397">
    <property type="entry name" value="TraK_C"/>
</dbReference>
<dbReference type="Pfam" id="PF23536">
    <property type="entry name" value="TraK_C"/>
    <property type="match status" value="1"/>
</dbReference>
<keyword evidence="4" id="KW-1185">Reference proteome</keyword>